<keyword evidence="5" id="KW-1185">Reference proteome</keyword>
<dbReference type="EMBL" id="SMBT01000001">
    <property type="protein sequence ID" value="TCU90180.1"/>
    <property type="molecule type" value="Genomic_DNA"/>
</dbReference>
<gene>
    <name evidence="3" type="ORF">EV682_101201</name>
    <name evidence="2" type="ORF">NCTC11159_00220</name>
</gene>
<evidence type="ECO:0000256" key="1">
    <source>
        <dbReference type="SAM" id="Phobius"/>
    </source>
</evidence>
<sequence>MGNNNSPLESLAAFAIVFVAGVISTVGLGKYIEKVKRDAVKEEQENHSY</sequence>
<keyword evidence="1" id="KW-0812">Transmembrane</keyword>
<evidence type="ECO:0000313" key="5">
    <source>
        <dbReference type="Proteomes" id="UP000295794"/>
    </source>
</evidence>
<evidence type="ECO:0000313" key="2">
    <source>
        <dbReference type="EMBL" id="STQ89207.1"/>
    </source>
</evidence>
<dbReference type="Proteomes" id="UP000255108">
    <property type="component" value="Unassembled WGS sequence"/>
</dbReference>
<evidence type="ECO:0000313" key="3">
    <source>
        <dbReference type="EMBL" id="TCU90180.1"/>
    </source>
</evidence>
<dbReference type="EMBL" id="UGHR01000001">
    <property type="protein sequence ID" value="STQ89207.1"/>
    <property type="molecule type" value="Genomic_DNA"/>
</dbReference>
<reference evidence="3 5" key="2">
    <citation type="submission" date="2019-03" db="EMBL/GenBank/DDBJ databases">
        <title>Genomic Encyclopedia of Type Strains, Phase IV (KMG-IV): sequencing the most valuable type-strain genomes for metagenomic binning, comparative biology and taxonomic classification.</title>
        <authorList>
            <person name="Goeker M."/>
        </authorList>
    </citation>
    <scope>NUCLEOTIDE SEQUENCE [LARGE SCALE GENOMIC DNA]</scope>
    <source>
        <strain evidence="3 5">DSM 3764</strain>
    </source>
</reference>
<reference evidence="2 4" key="1">
    <citation type="submission" date="2018-06" db="EMBL/GenBank/DDBJ databases">
        <authorList>
            <consortium name="Pathogen Informatics"/>
            <person name="Doyle S."/>
        </authorList>
    </citation>
    <scope>NUCLEOTIDE SEQUENCE [LARGE SCALE GENOMIC DNA]</scope>
    <source>
        <strain evidence="2 4">NCTC11159</strain>
    </source>
</reference>
<keyword evidence="1" id="KW-1133">Transmembrane helix</keyword>
<organism evidence="2 4">
    <name type="scientific">Iodobacter fluviatilis</name>
    <dbReference type="NCBI Taxonomy" id="537"/>
    <lineage>
        <taxon>Bacteria</taxon>
        <taxon>Pseudomonadati</taxon>
        <taxon>Pseudomonadota</taxon>
        <taxon>Betaproteobacteria</taxon>
        <taxon>Neisseriales</taxon>
        <taxon>Chitinibacteraceae</taxon>
        <taxon>Iodobacter</taxon>
    </lineage>
</organism>
<name>A0A377Q313_9NEIS</name>
<feature type="transmembrane region" description="Helical" evidence="1">
    <location>
        <begin position="12"/>
        <end position="32"/>
    </location>
</feature>
<proteinExistence type="predicted"/>
<dbReference type="Proteomes" id="UP000295794">
    <property type="component" value="Unassembled WGS sequence"/>
</dbReference>
<evidence type="ECO:0000313" key="4">
    <source>
        <dbReference type="Proteomes" id="UP000255108"/>
    </source>
</evidence>
<accession>A0A377Q313</accession>
<protein>
    <submittedName>
        <fullName evidence="2">Uncharacterized protein</fullName>
    </submittedName>
</protein>
<keyword evidence="1" id="KW-0472">Membrane</keyword>
<dbReference type="AlphaFoldDB" id="A0A377Q313"/>